<dbReference type="Proteomes" id="UP001597218">
    <property type="component" value="Unassembled WGS sequence"/>
</dbReference>
<evidence type="ECO:0000259" key="10">
    <source>
        <dbReference type="Pfam" id="PF04290"/>
    </source>
</evidence>
<evidence type="ECO:0000313" key="12">
    <source>
        <dbReference type="Proteomes" id="UP001597218"/>
    </source>
</evidence>
<dbReference type="InterPro" id="IPR055348">
    <property type="entry name" value="DctQ"/>
</dbReference>
<keyword evidence="2" id="KW-0813">Transport</keyword>
<protein>
    <submittedName>
        <fullName evidence="11">TRAP transporter small permease</fullName>
    </submittedName>
</protein>
<proteinExistence type="inferred from homology"/>
<dbReference type="PANTHER" id="PTHR35011:SF2">
    <property type="entry name" value="2,3-DIKETO-L-GULONATE TRAP TRANSPORTER SMALL PERMEASE PROTEIN YIAM"/>
    <property type="match status" value="1"/>
</dbReference>
<evidence type="ECO:0000256" key="1">
    <source>
        <dbReference type="ARBA" id="ARBA00004429"/>
    </source>
</evidence>
<evidence type="ECO:0000256" key="5">
    <source>
        <dbReference type="ARBA" id="ARBA00022692"/>
    </source>
</evidence>
<evidence type="ECO:0000256" key="6">
    <source>
        <dbReference type="ARBA" id="ARBA00022989"/>
    </source>
</evidence>
<evidence type="ECO:0000256" key="7">
    <source>
        <dbReference type="ARBA" id="ARBA00023136"/>
    </source>
</evidence>
<keyword evidence="6 9" id="KW-1133">Transmembrane helix</keyword>
<dbReference type="RefSeq" id="WP_381536068.1">
    <property type="nucleotide sequence ID" value="NZ_JBHUGI010000008.1"/>
</dbReference>
<dbReference type="Pfam" id="PF04290">
    <property type="entry name" value="DctQ"/>
    <property type="match status" value="1"/>
</dbReference>
<keyword evidence="5 9" id="KW-0812">Transmembrane</keyword>
<dbReference type="EMBL" id="JBHUGI010000008">
    <property type="protein sequence ID" value="MFD1927407.1"/>
    <property type="molecule type" value="Genomic_DNA"/>
</dbReference>
<comment type="similarity">
    <text evidence="8">Belongs to the TRAP transporter small permease family.</text>
</comment>
<feature type="transmembrane region" description="Helical" evidence="9">
    <location>
        <begin position="47"/>
        <end position="66"/>
    </location>
</feature>
<sequence length="160" mass="17952">MLTKLTKSIVAFLSILCVLAITGLTIIVFVQVFSRFIKYSLPGTEELARLLIVWLTFLGTSLAIYEKMHLGVRYFVGLVNINKQKKIDFLIHILMIVFFGVLVVYGFKLTMTTMSTTSPALQLPMGIFYGVIPISSLFSIYFILANMINPSNSRQGEVTL</sequence>
<feature type="transmembrane region" description="Helical" evidence="9">
    <location>
        <begin position="127"/>
        <end position="144"/>
    </location>
</feature>
<dbReference type="PANTHER" id="PTHR35011">
    <property type="entry name" value="2,3-DIKETO-L-GULONATE TRAP TRANSPORTER SMALL PERMEASE PROTEIN YIAM"/>
    <property type="match status" value="1"/>
</dbReference>
<evidence type="ECO:0000256" key="2">
    <source>
        <dbReference type="ARBA" id="ARBA00022448"/>
    </source>
</evidence>
<comment type="subcellular location">
    <subcellularLocation>
        <location evidence="1">Cell inner membrane</location>
        <topology evidence="1">Multi-pass membrane protein</topology>
    </subcellularLocation>
</comment>
<name>A0ABW4SD50_9BACL</name>
<keyword evidence="4" id="KW-0997">Cell inner membrane</keyword>
<dbReference type="InterPro" id="IPR007387">
    <property type="entry name" value="TRAP_DctQ"/>
</dbReference>
<feature type="transmembrane region" description="Helical" evidence="9">
    <location>
        <begin position="9"/>
        <end position="32"/>
    </location>
</feature>
<feature type="transmembrane region" description="Helical" evidence="9">
    <location>
        <begin position="87"/>
        <end position="107"/>
    </location>
</feature>
<gene>
    <name evidence="11" type="ORF">ACFSFY_04930</name>
</gene>
<evidence type="ECO:0000256" key="8">
    <source>
        <dbReference type="ARBA" id="ARBA00038436"/>
    </source>
</evidence>
<reference evidence="12" key="1">
    <citation type="journal article" date="2019" name="Int. J. Syst. Evol. Microbiol.">
        <title>The Global Catalogue of Microorganisms (GCM) 10K type strain sequencing project: providing services to taxonomists for standard genome sequencing and annotation.</title>
        <authorList>
            <consortium name="The Broad Institute Genomics Platform"/>
            <consortium name="The Broad Institute Genome Sequencing Center for Infectious Disease"/>
            <person name="Wu L."/>
            <person name="Ma J."/>
        </authorList>
    </citation>
    <scope>NUCLEOTIDE SEQUENCE [LARGE SCALE GENOMIC DNA]</scope>
    <source>
        <strain evidence="12">CGMCC 4.7177</strain>
    </source>
</reference>
<evidence type="ECO:0000313" key="11">
    <source>
        <dbReference type="EMBL" id="MFD1927407.1"/>
    </source>
</evidence>
<organism evidence="11 12">
    <name type="scientific">Sporosarcina siberiensis</name>
    <dbReference type="NCBI Taxonomy" id="1365606"/>
    <lineage>
        <taxon>Bacteria</taxon>
        <taxon>Bacillati</taxon>
        <taxon>Bacillota</taxon>
        <taxon>Bacilli</taxon>
        <taxon>Bacillales</taxon>
        <taxon>Caryophanaceae</taxon>
        <taxon>Sporosarcina</taxon>
    </lineage>
</organism>
<feature type="domain" description="Tripartite ATP-independent periplasmic transporters DctQ component" evidence="10">
    <location>
        <begin position="24"/>
        <end position="149"/>
    </location>
</feature>
<accession>A0ABW4SD50</accession>
<keyword evidence="3" id="KW-1003">Cell membrane</keyword>
<comment type="caution">
    <text evidence="11">The sequence shown here is derived from an EMBL/GenBank/DDBJ whole genome shotgun (WGS) entry which is preliminary data.</text>
</comment>
<keyword evidence="7 9" id="KW-0472">Membrane</keyword>
<keyword evidence="12" id="KW-1185">Reference proteome</keyword>
<evidence type="ECO:0000256" key="4">
    <source>
        <dbReference type="ARBA" id="ARBA00022519"/>
    </source>
</evidence>
<evidence type="ECO:0000256" key="9">
    <source>
        <dbReference type="SAM" id="Phobius"/>
    </source>
</evidence>
<evidence type="ECO:0000256" key="3">
    <source>
        <dbReference type="ARBA" id="ARBA00022475"/>
    </source>
</evidence>